<dbReference type="GO" id="GO:0005524">
    <property type="term" value="F:ATP binding"/>
    <property type="evidence" value="ECO:0007669"/>
    <property type="project" value="UniProtKB-KW"/>
</dbReference>
<comment type="function">
    <text evidence="1">ATPase. Has a role at an early stage in the morphogenesis of the spore coat.</text>
</comment>
<dbReference type="Proteomes" id="UP000054164">
    <property type="component" value="Unassembled WGS sequence"/>
</dbReference>
<feature type="domain" description="Stage IV sporulation protein A middle" evidence="3">
    <location>
        <begin position="239"/>
        <end position="417"/>
    </location>
</feature>
<accession>A0A0S6U3U6</accession>
<name>A0A0S6U3U6_CLOBO</name>
<comment type="subcellular location">
    <subcellularLocation>
        <location evidence="1">Cytoplasm</location>
    </subcellularLocation>
</comment>
<feature type="domain" description="Sporulation stage IV protein A C-terminal" evidence="4">
    <location>
        <begin position="418"/>
        <end position="493"/>
    </location>
</feature>
<dbReference type="CDD" id="cd00882">
    <property type="entry name" value="Ras_like_GTPase"/>
    <property type="match status" value="1"/>
</dbReference>
<gene>
    <name evidence="5" type="ORF">CBO05C_2656</name>
</gene>
<evidence type="ECO:0000259" key="4">
    <source>
        <dbReference type="Pfam" id="PF20439"/>
    </source>
</evidence>
<dbReference type="InterPro" id="IPR014201">
    <property type="entry name" value="Spore_IV_A"/>
</dbReference>
<dbReference type="InterPro" id="IPR027417">
    <property type="entry name" value="P-loop_NTPase"/>
</dbReference>
<dbReference type="PIRSF" id="PIRSF007466">
    <property type="entry name" value="SpoIVA"/>
    <property type="match status" value="1"/>
</dbReference>
<sequence>MDNFNIYKDIAERTQGDIYVGVVGPVRTGKSTFIKKFMEKMVIPKIENAYKKQRAKDELPQSSSGKAIHTTEPKFVPNEAVEVSLESDTKFKVRMVDCVGYIVNGALGYMEEEDKPKMVTTPWYDYEIPFEEAAEIGTKKVINEHSTIGLLITTDGSITDIDRESYVEVEERVVEELKSINKPFIIVLNSSHPYEPETIELRKSLEEKYDVPVQTMDILNMKEEDMTNVFQRVLKEFPIKEVNIDMPAWIEELKPEHWLKADFINVVKNMAKEIYKVRDIKKSMENLYEFEFLDNSTLNEMNMGEGTARIALKPKEDLFYKIIGEVCNREIENENDLLKIVETMNKAKIEYDRIAEALEDVKDTGYGLVAPQLTEMKLEEPEIVKQGNRYGVKLKASAPSLHFIRADIETEVSPIMGTEKESEEMLKSLLEEFETDPSKIWQSNMFGKSLEVLVKEGLQNKLYRMPEDVQVKIQKTLQKIINEGNGGLICIIL</sequence>
<keyword evidence="1" id="KW-0547">Nucleotide-binding</keyword>
<dbReference type="NCBIfam" id="TIGR02836">
    <property type="entry name" value="spore_IV_A"/>
    <property type="match status" value="1"/>
</dbReference>
<keyword evidence="1" id="KW-0749">Sporulation</keyword>
<dbReference type="Pfam" id="PF20438">
    <property type="entry name" value="SpoIVA_middle"/>
    <property type="match status" value="1"/>
</dbReference>
<dbReference type="HOGENOM" id="CLU_043635_0_0_9"/>
<comment type="catalytic activity">
    <reaction evidence="1">
        <text>ATP + H2O = ADP + phosphate + H(+)</text>
        <dbReference type="Rhea" id="RHEA:13065"/>
        <dbReference type="ChEBI" id="CHEBI:15377"/>
        <dbReference type="ChEBI" id="CHEBI:15378"/>
        <dbReference type="ChEBI" id="CHEBI:30616"/>
        <dbReference type="ChEBI" id="CHEBI:43474"/>
        <dbReference type="ChEBI" id="CHEBI:456216"/>
    </reaction>
</comment>
<dbReference type="InterPro" id="IPR046841">
    <property type="entry name" value="SpoIVA_middle"/>
</dbReference>
<evidence type="ECO:0000313" key="5">
    <source>
        <dbReference type="EMBL" id="GAE02966.1"/>
    </source>
</evidence>
<dbReference type="Gene3D" id="3.40.50.300">
    <property type="entry name" value="P-loop containing nucleotide triphosphate hydrolases"/>
    <property type="match status" value="1"/>
</dbReference>
<dbReference type="EC" id="3.6.1.-" evidence="1"/>
<evidence type="ECO:0000259" key="2">
    <source>
        <dbReference type="Pfam" id="PF09547"/>
    </source>
</evidence>
<dbReference type="GO" id="GO:0016887">
    <property type="term" value="F:ATP hydrolysis activity"/>
    <property type="evidence" value="ECO:0007669"/>
    <property type="project" value="InterPro"/>
</dbReference>
<dbReference type="Pfam" id="PF20439">
    <property type="entry name" value="SpoIVA_C"/>
    <property type="match status" value="1"/>
</dbReference>
<dbReference type="SUPFAM" id="SSF52540">
    <property type="entry name" value="P-loop containing nucleoside triphosphate hydrolases"/>
    <property type="match status" value="1"/>
</dbReference>
<evidence type="ECO:0000259" key="3">
    <source>
        <dbReference type="Pfam" id="PF20438"/>
    </source>
</evidence>
<dbReference type="GO" id="GO:0030435">
    <property type="term" value="P:sporulation resulting in formation of a cellular spore"/>
    <property type="evidence" value="ECO:0007669"/>
    <property type="project" value="UniProtKB-KW"/>
</dbReference>
<protein>
    <recommendedName>
        <fullName evidence="1">Stage IV sporulation protein A</fullName>
        <ecNumber evidence="1">3.6.1.-</ecNumber>
    </recommendedName>
    <alternativeName>
        <fullName evidence="1">Coat morphogenetic protein SpoIVA</fullName>
    </alternativeName>
</protein>
<reference evidence="5" key="1">
    <citation type="submission" date="2013-10" db="EMBL/GenBank/DDBJ databases">
        <title>Draft genome sequence of Clostridium botulinum type B strain Osaka05.</title>
        <authorList>
            <person name="Sakaguchi Y."/>
            <person name="Hosomi K."/>
            <person name="Uchiyama J."/>
            <person name="Ogura Y."/>
            <person name="Sakaguchi M."/>
            <person name="Kohda T."/>
            <person name="Mukamoto M."/>
            <person name="Misawa N."/>
            <person name="Matsuzaki S."/>
            <person name="Hayashi T."/>
            <person name="Kozaki S."/>
        </authorList>
    </citation>
    <scope>NUCLEOTIDE SEQUENCE</scope>
    <source>
        <strain evidence="5">Osaka05</strain>
    </source>
</reference>
<feature type="domain" description="Stage IV sporulation protein A ATPase" evidence="2">
    <location>
        <begin position="1"/>
        <end position="238"/>
    </location>
</feature>
<organism evidence="5">
    <name type="scientific">Clostridium botulinum B str. Osaka05</name>
    <dbReference type="NCBI Taxonomy" id="1407017"/>
    <lineage>
        <taxon>Bacteria</taxon>
        <taxon>Bacillati</taxon>
        <taxon>Bacillota</taxon>
        <taxon>Clostridia</taxon>
        <taxon>Eubacteriales</taxon>
        <taxon>Clostridiaceae</taxon>
        <taxon>Clostridium</taxon>
    </lineage>
</organism>
<dbReference type="Pfam" id="PF09547">
    <property type="entry name" value="SpoIVA_ATPase"/>
    <property type="match status" value="1"/>
</dbReference>
<keyword evidence="1" id="KW-0963">Cytoplasm</keyword>
<evidence type="ECO:0000256" key="1">
    <source>
        <dbReference type="PIRNR" id="PIRNR007466"/>
    </source>
</evidence>
<dbReference type="GO" id="GO:0005737">
    <property type="term" value="C:cytoplasm"/>
    <property type="evidence" value="ECO:0007669"/>
    <property type="project" value="UniProtKB-SubCell"/>
</dbReference>
<proteinExistence type="predicted"/>
<dbReference type="RefSeq" id="WP_030035736.1">
    <property type="nucleotide sequence ID" value="NZ_DF384213.1"/>
</dbReference>
<keyword evidence="1" id="KW-0378">Hydrolase</keyword>
<keyword evidence="1" id="KW-0067">ATP-binding</keyword>
<dbReference type="InterPro" id="IPR046842">
    <property type="entry name" value="SpoIVA_ATPase"/>
</dbReference>
<dbReference type="EMBL" id="DF384213">
    <property type="protein sequence ID" value="GAE02966.1"/>
    <property type="molecule type" value="Genomic_DNA"/>
</dbReference>
<dbReference type="InterPro" id="IPR046840">
    <property type="entry name" value="SpoIVA_C"/>
</dbReference>
<dbReference type="AlphaFoldDB" id="A0A0S6U3U6"/>